<keyword evidence="1" id="KW-0479">Metal-binding</keyword>
<dbReference type="Pfam" id="PF01656">
    <property type="entry name" value="CbiA"/>
    <property type="match status" value="1"/>
</dbReference>
<feature type="domain" description="4Fe-4S ferredoxin-type" evidence="4">
    <location>
        <begin position="90"/>
        <end position="119"/>
    </location>
</feature>
<dbReference type="PANTHER" id="PTHR43063:SF1">
    <property type="entry name" value="4FE-4S CLUSTER CONTAINING PARA FAMILY ATPASE PROTEIN"/>
    <property type="match status" value="1"/>
</dbReference>
<gene>
    <name evidence="5" type="ORF">MESINF_0282</name>
</gene>
<dbReference type="CDD" id="cd03110">
    <property type="entry name" value="SIMIBI_bact_arch"/>
    <property type="match status" value="1"/>
</dbReference>
<evidence type="ECO:0000259" key="4">
    <source>
        <dbReference type="PROSITE" id="PS51379"/>
    </source>
</evidence>
<evidence type="ECO:0000256" key="2">
    <source>
        <dbReference type="ARBA" id="ARBA00023004"/>
    </source>
</evidence>
<protein>
    <submittedName>
        <fullName evidence="5">P-loop ATPase, MinD superfamily</fullName>
    </submittedName>
</protein>
<sequence>MVVAVISGKGGTGKTTLATNFAKVLSSTRKVQLLDADAEEPDVHLFFQVSKYYEEEVRLMLPVIDKEKCTLCGECARRCQFGALSVFNTGVMVFNNLCHGCGLCFNICPERAIVEMPKTIGRVELGRISDNLYHGMGILEIGEPSPVRIIRALKKHIDPEKVVILDSPPGTSCPVVETLRKVDYALMVTEPTPFGLHDLKLALQIVREMKIPFGVVINRDGGAYSMIDEFASEEKIEILEKIPFKREIAKAYSNGVLFTDVLPEWKERFERLYEKILKSSEVVRCSR</sequence>
<proteinExistence type="predicted"/>
<feature type="domain" description="4Fe-4S ferredoxin-type" evidence="4">
    <location>
        <begin position="60"/>
        <end position="89"/>
    </location>
</feature>
<dbReference type="SUPFAM" id="SSF54862">
    <property type="entry name" value="4Fe-4S ferredoxins"/>
    <property type="match status" value="1"/>
</dbReference>
<reference evidence="5 6" key="1">
    <citation type="submission" date="2017-01" db="EMBL/GenBank/DDBJ databases">
        <authorList>
            <person name="Erauso G."/>
        </authorList>
    </citation>
    <scope>NUCLEOTIDE SEQUENCE [LARGE SCALE GENOMIC DNA]</scope>
    <source>
        <strain evidence="5">MESINF1</strain>
    </source>
</reference>
<dbReference type="Pfam" id="PF00037">
    <property type="entry name" value="Fer4"/>
    <property type="match status" value="2"/>
</dbReference>
<dbReference type="GO" id="GO:0046872">
    <property type="term" value="F:metal ion binding"/>
    <property type="evidence" value="ECO:0007669"/>
    <property type="project" value="UniProtKB-KW"/>
</dbReference>
<keyword evidence="6" id="KW-1185">Reference proteome</keyword>
<dbReference type="SUPFAM" id="SSF52540">
    <property type="entry name" value="P-loop containing nucleoside triphosphate hydrolases"/>
    <property type="match status" value="1"/>
</dbReference>
<dbReference type="KEGG" id="minf:MESINF_0282"/>
<dbReference type="GO" id="GO:0051536">
    <property type="term" value="F:iron-sulfur cluster binding"/>
    <property type="evidence" value="ECO:0007669"/>
    <property type="project" value="UniProtKB-KW"/>
</dbReference>
<dbReference type="AlphaFoldDB" id="A0A7Z7PQF9"/>
<keyword evidence="2" id="KW-0408">Iron</keyword>
<dbReference type="PROSITE" id="PS00198">
    <property type="entry name" value="4FE4S_FER_1"/>
    <property type="match status" value="1"/>
</dbReference>
<keyword evidence="3" id="KW-0411">Iron-sulfur</keyword>
<dbReference type="InterPro" id="IPR017900">
    <property type="entry name" value="4Fe4S_Fe_S_CS"/>
</dbReference>
<dbReference type="InterPro" id="IPR002586">
    <property type="entry name" value="CobQ/CobB/MinD/ParA_Nub-bd_dom"/>
</dbReference>
<dbReference type="Proteomes" id="UP000250796">
    <property type="component" value="Chromosome MESINF"/>
</dbReference>
<dbReference type="EMBL" id="LS974202">
    <property type="protein sequence ID" value="SSC11731.1"/>
    <property type="molecule type" value="Genomic_DNA"/>
</dbReference>
<dbReference type="PANTHER" id="PTHR43063">
    <property type="entry name" value="4FE-4S CLUSTER CONTAINING PARA FAMILY ATPASE PROTEIN"/>
    <property type="match status" value="1"/>
</dbReference>
<name>A0A7Z7PQF9_9BACT</name>
<dbReference type="PROSITE" id="PS51379">
    <property type="entry name" value="4FE4S_FER_2"/>
    <property type="match status" value="2"/>
</dbReference>
<dbReference type="InterPro" id="IPR017896">
    <property type="entry name" value="4Fe4S_Fe-S-bd"/>
</dbReference>
<evidence type="ECO:0000313" key="6">
    <source>
        <dbReference type="Proteomes" id="UP000250796"/>
    </source>
</evidence>
<organism evidence="5 6">
    <name type="scientific">Mesotoga infera</name>
    <dbReference type="NCBI Taxonomy" id="1236046"/>
    <lineage>
        <taxon>Bacteria</taxon>
        <taxon>Thermotogati</taxon>
        <taxon>Thermotogota</taxon>
        <taxon>Thermotogae</taxon>
        <taxon>Kosmotogales</taxon>
        <taxon>Kosmotogaceae</taxon>
        <taxon>Mesotoga</taxon>
    </lineage>
</organism>
<dbReference type="Gene3D" id="3.30.70.20">
    <property type="match status" value="1"/>
</dbReference>
<evidence type="ECO:0000256" key="1">
    <source>
        <dbReference type="ARBA" id="ARBA00022723"/>
    </source>
</evidence>
<accession>A0A7Z7PQF9</accession>
<evidence type="ECO:0000313" key="5">
    <source>
        <dbReference type="EMBL" id="SSC11731.1"/>
    </source>
</evidence>
<dbReference type="RefSeq" id="WP_169698175.1">
    <property type="nucleotide sequence ID" value="NZ_LS974202.1"/>
</dbReference>
<evidence type="ECO:0000256" key="3">
    <source>
        <dbReference type="ARBA" id="ARBA00023014"/>
    </source>
</evidence>
<dbReference type="InterPro" id="IPR027417">
    <property type="entry name" value="P-loop_NTPase"/>
</dbReference>
<dbReference type="Gene3D" id="3.40.50.300">
    <property type="entry name" value="P-loop containing nucleotide triphosphate hydrolases"/>
    <property type="match status" value="1"/>
</dbReference>